<proteinExistence type="predicted"/>
<dbReference type="Proteomes" id="UP001172102">
    <property type="component" value="Unassembled WGS sequence"/>
</dbReference>
<name>A0AA40DMB6_9PEZI</name>
<reference evidence="1" key="1">
    <citation type="submission" date="2023-06" db="EMBL/GenBank/DDBJ databases">
        <title>Genome-scale phylogeny and comparative genomics of the fungal order Sordariales.</title>
        <authorList>
            <consortium name="Lawrence Berkeley National Laboratory"/>
            <person name="Hensen N."/>
            <person name="Bonometti L."/>
            <person name="Westerberg I."/>
            <person name="Brannstrom I.O."/>
            <person name="Guillou S."/>
            <person name="Cros-Aarteil S."/>
            <person name="Calhoun S."/>
            <person name="Haridas S."/>
            <person name="Kuo A."/>
            <person name="Mondo S."/>
            <person name="Pangilinan J."/>
            <person name="Riley R."/>
            <person name="Labutti K."/>
            <person name="Andreopoulos B."/>
            <person name="Lipzen A."/>
            <person name="Chen C."/>
            <person name="Yanf M."/>
            <person name="Daum C."/>
            <person name="Ng V."/>
            <person name="Clum A."/>
            <person name="Steindorff A."/>
            <person name="Ohm R."/>
            <person name="Martin F."/>
            <person name="Silar P."/>
            <person name="Natvig D."/>
            <person name="Lalanne C."/>
            <person name="Gautier V."/>
            <person name="Ament-Velasquez S.L."/>
            <person name="Kruys A."/>
            <person name="Hutchinson M.I."/>
            <person name="Powell A.J."/>
            <person name="Barry K."/>
            <person name="Miller A.N."/>
            <person name="Grigoriev I.V."/>
            <person name="Debuchy R."/>
            <person name="Gladieux P."/>
            <person name="Thoren M.H."/>
            <person name="Johannesson H."/>
        </authorList>
    </citation>
    <scope>NUCLEOTIDE SEQUENCE</scope>
    <source>
        <strain evidence="1">SMH4607-1</strain>
    </source>
</reference>
<sequence>MPCLMFQFQDCQLCTCTTCGIPTDCSSAGVSAACHSTNSQHVHVISMGETYSMRQQRSPGLRPWSRGTEGYPDAHRPGVRVRQRLEPRMCQHFDVKMGHICDPLSQVTIYFADRRGPFAAIHFQVIDICTSLEPLKLGEAEQQLPGRTQRIRVQLNGTPNLNSSQLIPSTPQPDNPGFSVSQTIEALWICRFADLELILFVSAFTQIPRMS</sequence>
<organism evidence="1 2">
    <name type="scientific">Lasiosphaeris hirsuta</name>
    <dbReference type="NCBI Taxonomy" id="260670"/>
    <lineage>
        <taxon>Eukaryota</taxon>
        <taxon>Fungi</taxon>
        <taxon>Dikarya</taxon>
        <taxon>Ascomycota</taxon>
        <taxon>Pezizomycotina</taxon>
        <taxon>Sordariomycetes</taxon>
        <taxon>Sordariomycetidae</taxon>
        <taxon>Sordariales</taxon>
        <taxon>Lasiosphaeriaceae</taxon>
        <taxon>Lasiosphaeris</taxon>
    </lineage>
</organism>
<dbReference type="EMBL" id="JAUKUA010000007">
    <property type="protein sequence ID" value="KAK0705093.1"/>
    <property type="molecule type" value="Genomic_DNA"/>
</dbReference>
<evidence type="ECO:0000313" key="2">
    <source>
        <dbReference type="Proteomes" id="UP001172102"/>
    </source>
</evidence>
<evidence type="ECO:0000313" key="1">
    <source>
        <dbReference type="EMBL" id="KAK0705093.1"/>
    </source>
</evidence>
<dbReference type="AlphaFoldDB" id="A0AA40DMB6"/>
<gene>
    <name evidence="1" type="ORF">B0H67DRAFT_370999</name>
</gene>
<comment type="caution">
    <text evidence="1">The sequence shown here is derived from an EMBL/GenBank/DDBJ whole genome shotgun (WGS) entry which is preliminary data.</text>
</comment>
<accession>A0AA40DMB6</accession>
<protein>
    <submittedName>
        <fullName evidence="1">Uncharacterized protein</fullName>
    </submittedName>
</protein>
<keyword evidence="2" id="KW-1185">Reference proteome</keyword>